<proteinExistence type="predicted"/>
<organism evidence="3 4">
    <name type="scientific">Alishewanella longhuensis</name>
    <dbReference type="NCBI Taxonomy" id="1091037"/>
    <lineage>
        <taxon>Bacteria</taxon>
        <taxon>Pseudomonadati</taxon>
        <taxon>Pseudomonadota</taxon>
        <taxon>Gammaproteobacteria</taxon>
        <taxon>Alteromonadales</taxon>
        <taxon>Alteromonadaceae</taxon>
        <taxon>Alishewanella</taxon>
    </lineage>
</organism>
<gene>
    <name evidence="3" type="primary">batD</name>
    <name evidence="3" type="ORF">GCM10010919_17760</name>
</gene>
<keyword evidence="1" id="KW-0732">Signal</keyword>
<dbReference type="InterPro" id="IPR025738">
    <property type="entry name" value="BatD"/>
</dbReference>
<feature type="chain" id="PRO_5046102590" description="DUF7939 domain-containing protein" evidence="1">
    <location>
        <begin position="27"/>
        <end position="550"/>
    </location>
</feature>
<name>A0ABQ3KYT4_9ALTE</name>
<dbReference type="RefSeq" id="WP_189432369.1">
    <property type="nucleotide sequence ID" value="NZ_BNAO01000003.1"/>
</dbReference>
<keyword evidence="4" id="KW-1185">Reference proteome</keyword>
<evidence type="ECO:0000313" key="4">
    <source>
        <dbReference type="Proteomes" id="UP000659697"/>
    </source>
</evidence>
<feature type="domain" description="DUF7939" evidence="2">
    <location>
        <begin position="456"/>
        <end position="535"/>
    </location>
</feature>
<protein>
    <recommendedName>
        <fullName evidence="2">DUF7939 domain-containing protein</fullName>
    </recommendedName>
</protein>
<dbReference type="PANTHER" id="PTHR40940">
    <property type="entry name" value="PROTEIN BATD-RELATED"/>
    <property type="match status" value="1"/>
</dbReference>
<feature type="signal peptide" evidence="1">
    <location>
        <begin position="1"/>
        <end position="26"/>
    </location>
</feature>
<accession>A0ABQ3KYT4</accession>
<evidence type="ECO:0000313" key="3">
    <source>
        <dbReference type="EMBL" id="GHG68362.1"/>
    </source>
</evidence>
<evidence type="ECO:0000256" key="1">
    <source>
        <dbReference type="SAM" id="SignalP"/>
    </source>
</evidence>
<sequence>MVKPLFILTYYFCISLCLTLSLPVFAISTLQSQVDKNPALAGEAITLTVSADARLAADVLNYRQLEQYFRVMVPSVSQSTQIINGVSTQSTRWSFTLFPFSSGTFTIPAFEINGVRSEPIEVTVLAESASTDAARELFVEATLQGSEEIYVQQMLYYDVVIYFSGDLQRGNLTEPQLEGAEISRVGQDVEGSALVNGVRYRTITRRYSITPQRSGSFTIAPPLFSGDVIERDTSRYNYFARSKTVMQEANPIAIQVKPQPSNFSGSWLVAGLVTLTEEWQPAQSELTVGEPVTRIITLSAVDVASSQLPDLNQQLPPQLRFYQEQPQAKGAERSGRQVAQKIFTTAIIANEAGDLSLPEIRLPWWNSQTNRQEVAVLPARVFSVKAASGGAVPDNIVVTPTLVSERPINHWQWNYTSTLLLLGWLLSLIILGVLKKPQSVLTAVPEAAERRPFADKLLKQACQTAAPKQAAEQLLLWGQQQFARQVLSLEQLSLLVADPVLAAELNKLARQLYGAEHSAWQGTALYQAWHNWRPSKTATIKQRLAPLYPH</sequence>
<evidence type="ECO:0000259" key="2">
    <source>
        <dbReference type="Pfam" id="PF25607"/>
    </source>
</evidence>
<reference evidence="4" key="1">
    <citation type="journal article" date="2019" name="Int. J. Syst. Evol. Microbiol.">
        <title>The Global Catalogue of Microorganisms (GCM) 10K type strain sequencing project: providing services to taxonomists for standard genome sequencing and annotation.</title>
        <authorList>
            <consortium name="The Broad Institute Genomics Platform"/>
            <consortium name="The Broad Institute Genome Sequencing Center for Infectious Disease"/>
            <person name="Wu L."/>
            <person name="Ma J."/>
        </authorList>
    </citation>
    <scope>NUCLEOTIDE SEQUENCE [LARGE SCALE GENOMIC DNA]</scope>
    <source>
        <strain evidence="4">CGMCC 1.7003</strain>
    </source>
</reference>
<dbReference type="PANTHER" id="PTHR40940:SF1">
    <property type="entry name" value="PROTEIN BATD"/>
    <property type="match status" value="1"/>
</dbReference>
<comment type="caution">
    <text evidence="3">The sequence shown here is derived from an EMBL/GenBank/DDBJ whole genome shotgun (WGS) entry which is preliminary data.</text>
</comment>
<dbReference type="Pfam" id="PF13584">
    <property type="entry name" value="BatD"/>
    <property type="match status" value="1"/>
</dbReference>
<dbReference type="Proteomes" id="UP000659697">
    <property type="component" value="Unassembled WGS sequence"/>
</dbReference>
<dbReference type="Pfam" id="PF25607">
    <property type="entry name" value="DUF7939"/>
    <property type="match status" value="1"/>
</dbReference>
<dbReference type="EMBL" id="BNAO01000003">
    <property type="protein sequence ID" value="GHG68362.1"/>
    <property type="molecule type" value="Genomic_DNA"/>
</dbReference>
<dbReference type="InterPro" id="IPR057699">
    <property type="entry name" value="DUF7939"/>
</dbReference>